<keyword evidence="2" id="KW-1185">Reference proteome</keyword>
<gene>
    <name evidence="1" type="ORF">CRG98_031026</name>
</gene>
<dbReference type="AlphaFoldDB" id="A0A2I0IX79"/>
<proteinExistence type="predicted"/>
<accession>A0A2I0IX79</accession>
<comment type="caution">
    <text evidence="1">The sequence shown here is derived from an EMBL/GenBank/DDBJ whole genome shotgun (WGS) entry which is preliminary data.</text>
</comment>
<protein>
    <recommendedName>
        <fullName evidence="3">Retrotransposon Copia-like N-terminal domain-containing protein</fullName>
    </recommendedName>
</protein>
<organism evidence="1 2">
    <name type="scientific">Punica granatum</name>
    <name type="common">Pomegranate</name>
    <dbReference type="NCBI Taxonomy" id="22663"/>
    <lineage>
        <taxon>Eukaryota</taxon>
        <taxon>Viridiplantae</taxon>
        <taxon>Streptophyta</taxon>
        <taxon>Embryophyta</taxon>
        <taxon>Tracheophyta</taxon>
        <taxon>Spermatophyta</taxon>
        <taxon>Magnoliopsida</taxon>
        <taxon>eudicotyledons</taxon>
        <taxon>Gunneridae</taxon>
        <taxon>Pentapetalae</taxon>
        <taxon>rosids</taxon>
        <taxon>malvids</taxon>
        <taxon>Myrtales</taxon>
        <taxon>Lythraceae</taxon>
        <taxon>Punica</taxon>
    </lineage>
</organism>
<name>A0A2I0IX79_PUNGR</name>
<evidence type="ECO:0000313" key="1">
    <source>
        <dbReference type="EMBL" id="PKI48607.1"/>
    </source>
</evidence>
<reference evidence="1 2" key="1">
    <citation type="submission" date="2017-11" db="EMBL/GenBank/DDBJ databases">
        <title>De-novo sequencing of pomegranate (Punica granatum L.) genome.</title>
        <authorList>
            <person name="Akparov Z."/>
            <person name="Amiraslanov A."/>
            <person name="Hajiyeva S."/>
            <person name="Abbasov M."/>
            <person name="Kaur K."/>
            <person name="Hamwieh A."/>
            <person name="Solovyev V."/>
            <person name="Salamov A."/>
            <person name="Braich B."/>
            <person name="Kosarev P."/>
            <person name="Mahmoud A."/>
            <person name="Hajiyev E."/>
            <person name="Babayeva S."/>
            <person name="Izzatullayeva V."/>
            <person name="Mammadov A."/>
            <person name="Mammadov A."/>
            <person name="Sharifova S."/>
            <person name="Ojaghi J."/>
            <person name="Eynullazada K."/>
            <person name="Bayramov B."/>
            <person name="Abdulazimova A."/>
            <person name="Shahmuradov I."/>
        </authorList>
    </citation>
    <scope>NUCLEOTIDE SEQUENCE [LARGE SCALE GENOMIC DNA]</scope>
    <source>
        <strain evidence="2">cv. AG2017</strain>
        <tissue evidence="1">Leaf</tissue>
    </source>
</reference>
<evidence type="ECO:0008006" key="3">
    <source>
        <dbReference type="Google" id="ProtNLM"/>
    </source>
</evidence>
<evidence type="ECO:0000313" key="2">
    <source>
        <dbReference type="Proteomes" id="UP000233551"/>
    </source>
</evidence>
<dbReference type="Proteomes" id="UP000233551">
    <property type="component" value="Unassembled WGS sequence"/>
</dbReference>
<dbReference type="EMBL" id="PGOL01002369">
    <property type="protein sequence ID" value="PKI48607.1"/>
    <property type="molecule type" value="Genomic_DNA"/>
</dbReference>
<sequence>MTVNTTSTFYLRSILEKEKLFGNNFLDWYRNLIIVLTQEKKLYVLEQPLPVLPHENATRDKRDTYRKHQDDAVNIGCLMLATMGSELQKQHENMGAYDMIAKLIEGSPVGPHVLKMIGYMETLGRLRFPLGQELATDLILQSLPDSYSQFVMNYNMRDYNKLLLELLSILRTCE</sequence>